<feature type="compositionally biased region" description="Basic and acidic residues" evidence="1">
    <location>
        <begin position="1118"/>
        <end position="1132"/>
    </location>
</feature>
<proteinExistence type="predicted"/>
<comment type="caution">
    <text evidence="2">The sequence shown here is derived from an EMBL/GenBank/DDBJ whole genome shotgun (WGS) entry which is preliminary data.</text>
</comment>
<feature type="region of interest" description="Disordered" evidence="1">
    <location>
        <begin position="615"/>
        <end position="658"/>
    </location>
</feature>
<feature type="region of interest" description="Disordered" evidence="1">
    <location>
        <begin position="1264"/>
        <end position="1283"/>
    </location>
</feature>
<feature type="compositionally biased region" description="Pro residues" evidence="1">
    <location>
        <begin position="145"/>
        <end position="154"/>
    </location>
</feature>
<feature type="compositionally biased region" description="Low complexity" evidence="1">
    <location>
        <begin position="1142"/>
        <end position="1154"/>
    </location>
</feature>
<feature type="compositionally biased region" description="Basic and acidic residues" evidence="1">
    <location>
        <begin position="425"/>
        <end position="437"/>
    </location>
</feature>
<feature type="compositionally biased region" description="Basic and acidic residues" evidence="1">
    <location>
        <begin position="399"/>
        <end position="414"/>
    </location>
</feature>
<feature type="compositionally biased region" description="Polar residues" evidence="1">
    <location>
        <begin position="105"/>
        <end position="121"/>
    </location>
</feature>
<feature type="region of interest" description="Disordered" evidence="1">
    <location>
        <begin position="27"/>
        <end position="78"/>
    </location>
</feature>
<evidence type="ECO:0000256" key="1">
    <source>
        <dbReference type="SAM" id="MobiDB-lite"/>
    </source>
</evidence>
<feature type="compositionally biased region" description="Basic and acidic residues" evidence="1">
    <location>
        <begin position="646"/>
        <end position="657"/>
    </location>
</feature>
<gene>
    <name evidence="2" type="ORF">BOX15_Mlig026408g4</name>
</gene>
<sequence>MHHLAHCDHSASQASRPMSPSTQLKFLLAWGQGRNSQESPSPLSSGHRLRSKLSNNAQLDGSASSNPRPSGRRRRSLTYVPVSAWVKDFKDEDEIDGCSMRTAGSRRSPSTGRFSAASRSASIGDRITSVSSRQSVAMPHEPTESPAPPLPPPRASRASRPAERSPPPPLPPRRAPRPAPRKTLPPLPPRKKLPPPPPPEQLLSPPMPSQTPPPTPPPKTLTPPPPARVASSSAKASVAAVAVTSQRHRTNRHSSTLSQAELREVLARSASRAEAYQSIADAAPSAGASIAECSRKRRELRRPSDVATLLHEILAGRASRLGAGETLEVASPAAGAASAKTNKSTHGSGAGRALKNEDDLNKQRKKWYKKSTKSRSYSSESNIVDTLAEIIAEKISRADRRRQKYDSKGDERLKFAASSSNHHKDKPDCVPGTERKVVKVKRHSKRTSTATDSSLSRQQQNCNNCYEKPPRRKTRQFCHTHVVNIQSANGVHSRSGDGWNFASKYGSQELFRKCGLSNRSNAGNYRPCDQLFFDGSFEQAQIRATATPVSERSLSERFSVERIQGELVYQNVDNIGTSTCSTDEEISSEQRPTNVSQLSTQALYHHRFSGAEISSFSRSSDSSQRSMSEAQANSHLAPTGCQHSKAVTERLSRRENSDFESQAAAAAAAAAAYAEDLFSGVVNGRDESNLLLPLDEAPHELRLNWVLADTGDELGGGDCVDIEATIHILEPETALPRTNRRERSPVFCASQTCNWSSDLPNNCRSDVAADTLQHSQTRSSISSDALQEKFRLPSTLHGQQQNVSDWLTTGCEGFNRVAKSVNKKRTALHRRSRVQIVEPLADAVQHKIELPSCIFEQIFCSWRPLKHAQLFRQSLAFVSLEKMLPDSASESASLLTHFGGLLIRADNRIPAEPERNISTNRAIAFRFARCISSRIVKRLIVSCCLLGSTLELAGGHLNLSMLNTTQHPEAAIVRSSLCLHQRCGNRQKLFNSGVEQTWTPCCFYRAESCRGSTARRGRSNELLEKLQVASNLAIQSRRQSDRFSNDLDEQAIEFNNCDVTPLTSIGATDCAKCLKPIEASLTEKSKRLSSKYCSLQCVITHCPELGTNLNLHLASDTEDSKKDSKTLQREPPHQPYFSNQETASSESSSTDTSLRTLGNQFNQVSDTCRKLLLPQAAGDKLASSSADQLLSLQSIQTADSDPRVEQANEGVRSSPLDAQSCSSRSCPSSSNARCFGSPHLSELEQEVPPLVSITCQLSLVEQTTSDADTSDSFEHSLPAGDCA</sequence>
<feature type="compositionally biased region" description="Polar residues" evidence="1">
    <location>
        <begin position="10"/>
        <end position="20"/>
    </location>
</feature>
<protein>
    <submittedName>
        <fullName evidence="2">Uncharacterized protein</fullName>
    </submittedName>
</protein>
<feature type="compositionally biased region" description="Low complexity" evidence="1">
    <location>
        <begin position="228"/>
        <end position="243"/>
    </location>
</feature>
<feature type="compositionally biased region" description="Polar residues" evidence="1">
    <location>
        <begin position="447"/>
        <end position="462"/>
    </location>
</feature>
<evidence type="ECO:0000313" key="3">
    <source>
        <dbReference type="Proteomes" id="UP000215902"/>
    </source>
</evidence>
<dbReference type="PRINTS" id="PR01217">
    <property type="entry name" value="PRICHEXTENSN"/>
</dbReference>
<feature type="region of interest" description="Disordered" evidence="1">
    <location>
        <begin position="399"/>
        <end position="462"/>
    </location>
</feature>
<feature type="region of interest" description="Disordered" evidence="1">
    <location>
        <begin position="1197"/>
        <end position="1225"/>
    </location>
</feature>
<feature type="region of interest" description="Disordered" evidence="1">
    <location>
        <begin position="332"/>
        <end position="379"/>
    </location>
</feature>
<feature type="compositionally biased region" description="Basic residues" evidence="1">
    <location>
        <begin position="363"/>
        <end position="373"/>
    </location>
</feature>
<keyword evidence="3" id="KW-1185">Reference proteome</keyword>
<organism evidence="2 3">
    <name type="scientific">Macrostomum lignano</name>
    <dbReference type="NCBI Taxonomy" id="282301"/>
    <lineage>
        <taxon>Eukaryota</taxon>
        <taxon>Metazoa</taxon>
        <taxon>Spiralia</taxon>
        <taxon>Lophotrochozoa</taxon>
        <taxon>Platyhelminthes</taxon>
        <taxon>Rhabditophora</taxon>
        <taxon>Macrostomorpha</taxon>
        <taxon>Macrostomida</taxon>
        <taxon>Macrostomidae</taxon>
        <taxon>Macrostomum</taxon>
    </lineage>
</organism>
<feature type="region of interest" description="Disordered" evidence="1">
    <location>
        <begin position="1116"/>
        <end position="1154"/>
    </location>
</feature>
<accession>A0A267DH46</accession>
<evidence type="ECO:0000313" key="2">
    <source>
        <dbReference type="EMBL" id="PAA48486.1"/>
    </source>
</evidence>
<feature type="region of interest" description="Disordered" evidence="1">
    <location>
        <begin position="1"/>
        <end position="20"/>
    </location>
</feature>
<feature type="compositionally biased region" description="Pro residues" evidence="1">
    <location>
        <begin position="164"/>
        <end position="173"/>
    </location>
</feature>
<name>A0A267DH46_9PLAT</name>
<dbReference type="EMBL" id="NIVC01004134">
    <property type="protein sequence ID" value="PAA48486.1"/>
    <property type="molecule type" value="Genomic_DNA"/>
</dbReference>
<feature type="compositionally biased region" description="Low complexity" evidence="1">
    <location>
        <begin position="615"/>
        <end position="628"/>
    </location>
</feature>
<feature type="compositionally biased region" description="Polar residues" evidence="1">
    <location>
        <begin position="33"/>
        <end position="44"/>
    </location>
</feature>
<dbReference type="Proteomes" id="UP000215902">
    <property type="component" value="Unassembled WGS sequence"/>
</dbReference>
<reference evidence="2 3" key="1">
    <citation type="submission" date="2017-06" db="EMBL/GenBank/DDBJ databases">
        <title>A platform for efficient transgenesis in Macrostomum lignano, a flatworm model organism for stem cell research.</title>
        <authorList>
            <person name="Berezikov E."/>
        </authorList>
    </citation>
    <scope>NUCLEOTIDE SEQUENCE [LARGE SCALE GENOMIC DNA]</scope>
    <source>
        <strain evidence="2">DV1</strain>
        <tissue evidence="2">Whole organism</tissue>
    </source>
</reference>
<dbReference type="STRING" id="282301.A0A267DH46"/>
<feature type="region of interest" description="Disordered" evidence="1">
    <location>
        <begin position="90"/>
        <end position="261"/>
    </location>
</feature>
<feature type="compositionally biased region" description="Pro residues" evidence="1">
    <location>
        <begin position="183"/>
        <end position="227"/>
    </location>
</feature>